<gene>
    <name evidence="3" type="ORF">KIW84_013878</name>
</gene>
<comment type="caution">
    <text evidence="3">The sequence shown here is derived from an EMBL/GenBank/DDBJ whole genome shotgun (WGS) entry which is preliminary data.</text>
</comment>
<dbReference type="Gramene" id="Psat01G0387800-T1">
    <property type="protein sequence ID" value="KAI5445808.1"/>
    <property type="gene ID" value="KIW84_013878"/>
</dbReference>
<feature type="region of interest" description="Disordered" evidence="1">
    <location>
        <begin position="49"/>
        <end position="84"/>
    </location>
</feature>
<organism evidence="3 4">
    <name type="scientific">Pisum sativum</name>
    <name type="common">Garden pea</name>
    <name type="synonym">Lathyrus oleraceus</name>
    <dbReference type="NCBI Taxonomy" id="3888"/>
    <lineage>
        <taxon>Eukaryota</taxon>
        <taxon>Viridiplantae</taxon>
        <taxon>Streptophyta</taxon>
        <taxon>Embryophyta</taxon>
        <taxon>Tracheophyta</taxon>
        <taxon>Spermatophyta</taxon>
        <taxon>Magnoliopsida</taxon>
        <taxon>eudicotyledons</taxon>
        <taxon>Gunneridae</taxon>
        <taxon>Pentapetalae</taxon>
        <taxon>rosids</taxon>
        <taxon>fabids</taxon>
        <taxon>Fabales</taxon>
        <taxon>Fabaceae</taxon>
        <taxon>Papilionoideae</taxon>
        <taxon>50 kb inversion clade</taxon>
        <taxon>NPAAA clade</taxon>
        <taxon>Hologalegina</taxon>
        <taxon>IRL clade</taxon>
        <taxon>Fabeae</taxon>
        <taxon>Lathyrus</taxon>
    </lineage>
</organism>
<keyword evidence="2" id="KW-0472">Membrane</keyword>
<keyword evidence="2" id="KW-0812">Transmembrane</keyword>
<evidence type="ECO:0000313" key="3">
    <source>
        <dbReference type="EMBL" id="KAI5445808.1"/>
    </source>
</evidence>
<evidence type="ECO:0000256" key="1">
    <source>
        <dbReference type="SAM" id="MobiDB-lite"/>
    </source>
</evidence>
<name>A0A9D5BLC3_PEA</name>
<evidence type="ECO:0000256" key="2">
    <source>
        <dbReference type="SAM" id="Phobius"/>
    </source>
</evidence>
<feature type="transmembrane region" description="Helical" evidence="2">
    <location>
        <begin position="195"/>
        <end position="213"/>
    </location>
</feature>
<proteinExistence type="predicted"/>
<feature type="compositionally biased region" description="Polar residues" evidence="1">
    <location>
        <begin position="8"/>
        <end position="23"/>
    </location>
</feature>
<feature type="compositionally biased region" description="Low complexity" evidence="1">
    <location>
        <begin position="56"/>
        <end position="75"/>
    </location>
</feature>
<evidence type="ECO:0000313" key="4">
    <source>
        <dbReference type="Proteomes" id="UP001058974"/>
    </source>
</evidence>
<reference evidence="3 4" key="1">
    <citation type="journal article" date="2022" name="Nat. Genet.">
        <title>Improved pea reference genome and pan-genome highlight genomic features and evolutionary characteristics.</title>
        <authorList>
            <person name="Yang T."/>
            <person name="Liu R."/>
            <person name="Luo Y."/>
            <person name="Hu S."/>
            <person name="Wang D."/>
            <person name="Wang C."/>
            <person name="Pandey M.K."/>
            <person name="Ge S."/>
            <person name="Xu Q."/>
            <person name="Li N."/>
            <person name="Li G."/>
            <person name="Huang Y."/>
            <person name="Saxena R.K."/>
            <person name="Ji Y."/>
            <person name="Li M."/>
            <person name="Yan X."/>
            <person name="He Y."/>
            <person name="Liu Y."/>
            <person name="Wang X."/>
            <person name="Xiang C."/>
            <person name="Varshney R.K."/>
            <person name="Ding H."/>
            <person name="Gao S."/>
            <person name="Zong X."/>
        </authorList>
    </citation>
    <scope>NUCLEOTIDE SEQUENCE [LARGE SCALE GENOMIC DNA]</scope>
    <source>
        <strain evidence="3 4">cv. Zhongwan 6</strain>
    </source>
</reference>
<sequence length="272" mass="30596">MGKDLAATLSNFFTQRKNPSRHSPSIRLHPPPSLHEIFTLQLPLPHTVPHLTNLHSTKPSLSKTSSSSSTPSSPSNHHISLTKNPPSTFSRSLRLLLSLATFLFFRPFQGNRCLNSNPRSVKVVWEHSTAAGTRDLPNRHKVRGFVGIQTGFGSGRRRESLREMWFPSDQHGLQRLEESMGLAFRYSRGVQAISYSYLLILFFAYGPIYALSADIVSSLAVLRNVSYAGFLQFEIGIDAGVWIVSRRSLKKSFTCGWKETRDLRHSSKLCRT</sequence>
<keyword evidence="4" id="KW-1185">Reference proteome</keyword>
<feature type="transmembrane region" description="Helical" evidence="2">
    <location>
        <begin position="225"/>
        <end position="244"/>
    </location>
</feature>
<dbReference type="Proteomes" id="UP001058974">
    <property type="component" value="Chromosome 1"/>
</dbReference>
<dbReference type="EMBL" id="JAMSHJ010000001">
    <property type="protein sequence ID" value="KAI5445808.1"/>
    <property type="molecule type" value="Genomic_DNA"/>
</dbReference>
<dbReference type="AlphaFoldDB" id="A0A9D5BLC3"/>
<protein>
    <submittedName>
        <fullName evidence="3">Uncharacterized protein</fullName>
    </submittedName>
</protein>
<keyword evidence="2" id="KW-1133">Transmembrane helix</keyword>
<accession>A0A9D5BLC3</accession>
<feature type="region of interest" description="Disordered" evidence="1">
    <location>
        <begin position="1"/>
        <end position="30"/>
    </location>
</feature>